<comment type="similarity">
    <text evidence="1">Belongs to the SNF8 family.</text>
</comment>
<sequence length="264" mass="28844">MSGYSRQGVGLSAFQNRNKLTSSYASHGAALQSSQSTSLTTQISVFQSLLHSFAVQHGEDIKNNPSFRAEFARMCNAIGVDPLAGSNLTGKKGRSWWNSVMGEKGDDFEVRISMRVVEECQATRGQNGGLLSVKDCKDRLAKGHDIGGGIKVTEEDIIKAVETLKPLGSGFSIVTIGHKRMIRSVPKELNPDQSIVLGVIQDLGYVTASILEDNLGWEAARTYTVLEDLLTDSLVWLSEKRLGNGKLEENEYWSPTGLEGYDDE</sequence>
<dbReference type="InterPro" id="IPR036388">
    <property type="entry name" value="WH-like_DNA-bd_sf"/>
</dbReference>
<dbReference type="SUPFAM" id="SSF46785">
    <property type="entry name" value="Winged helix' DNA-binding domain"/>
    <property type="match status" value="2"/>
</dbReference>
<evidence type="ECO:0000313" key="3">
    <source>
        <dbReference type="Proteomes" id="UP000664169"/>
    </source>
</evidence>
<comment type="caution">
    <text evidence="2">The sequence shown here is derived from an EMBL/GenBank/DDBJ whole genome shotgun (WGS) entry which is preliminary data.</text>
</comment>
<organism evidence="2 3">
    <name type="scientific">Gomphillus americanus</name>
    <dbReference type="NCBI Taxonomy" id="1940652"/>
    <lineage>
        <taxon>Eukaryota</taxon>
        <taxon>Fungi</taxon>
        <taxon>Dikarya</taxon>
        <taxon>Ascomycota</taxon>
        <taxon>Pezizomycotina</taxon>
        <taxon>Lecanoromycetes</taxon>
        <taxon>OSLEUM clade</taxon>
        <taxon>Ostropomycetidae</taxon>
        <taxon>Ostropales</taxon>
        <taxon>Graphidaceae</taxon>
        <taxon>Gomphilloideae</taxon>
        <taxon>Gomphillus</taxon>
    </lineage>
</organism>
<evidence type="ECO:0000313" key="2">
    <source>
        <dbReference type="EMBL" id="CAF9915689.1"/>
    </source>
</evidence>
<dbReference type="PANTHER" id="PTHR12806:SF0">
    <property type="entry name" value="VACUOLAR-SORTING PROTEIN SNF8"/>
    <property type="match status" value="1"/>
</dbReference>
<gene>
    <name evidence="2" type="ORF">GOMPHAMPRED_000827</name>
</gene>
<protein>
    <recommendedName>
        <fullName evidence="4">Vacuolar-sorting protein SNF8</fullName>
    </recommendedName>
</protein>
<dbReference type="GO" id="GO:0000814">
    <property type="term" value="C:ESCRT II complex"/>
    <property type="evidence" value="ECO:0007669"/>
    <property type="project" value="InterPro"/>
</dbReference>
<dbReference type="EMBL" id="CAJPDQ010000010">
    <property type="protein sequence ID" value="CAF9915689.1"/>
    <property type="molecule type" value="Genomic_DNA"/>
</dbReference>
<dbReference type="Gene3D" id="6.10.140.180">
    <property type="match status" value="1"/>
</dbReference>
<reference evidence="2" key="1">
    <citation type="submission" date="2021-03" db="EMBL/GenBank/DDBJ databases">
        <authorList>
            <person name="Tagirdzhanova G."/>
        </authorList>
    </citation>
    <scope>NUCLEOTIDE SEQUENCE</scope>
</reference>
<proteinExistence type="inferred from homology"/>
<dbReference type="PANTHER" id="PTHR12806">
    <property type="entry name" value="EAP30 SUBUNIT OF ELL COMPLEX"/>
    <property type="match status" value="1"/>
</dbReference>
<dbReference type="InterPro" id="IPR036390">
    <property type="entry name" value="WH_DNA-bd_sf"/>
</dbReference>
<name>A0A8H3F284_9LECA</name>
<dbReference type="GO" id="GO:0043328">
    <property type="term" value="P:protein transport to vacuole involved in ubiquitin-dependent protein catabolic process via the multivesicular body sorting pathway"/>
    <property type="evidence" value="ECO:0007669"/>
    <property type="project" value="TreeGrafter"/>
</dbReference>
<dbReference type="OrthoDB" id="283883at2759"/>
<accession>A0A8H3F284</accession>
<dbReference type="InterPro" id="IPR016689">
    <property type="entry name" value="ESCRT-2_cplx_Snf8"/>
</dbReference>
<dbReference type="AlphaFoldDB" id="A0A8H3F284"/>
<keyword evidence="3" id="KW-1185">Reference proteome</keyword>
<dbReference type="InterPro" id="IPR040608">
    <property type="entry name" value="Snf8/Vps36"/>
</dbReference>
<evidence type="ECO:0000256" key="1">
    <source>
        <dbReference type="ARBA" id="ARBA00009834"/>
    </source>
</evidence>
<evidence type="ECO:0008006" key="4">
    <source>
        <dbReference type="Google" id="ProtNLM"/>
    </source>
</evidence>
<dbReference type="Pfam" id="PF04157">
    <property type="entry name" value="EAP30"/>
    <property type="match status" value="1"/>
</dbReference>
<dbReference type="Gene3D" id="1.10.10.10">
    <property type="entry name" value="Winged helix-like DNA-binding domain superfamily/Winged helix DNA-binding domain"/>
    <property type="match status" value="2"/>
</dbReference>
<dbReference type="Proteomes" id="UP000664169">
    <property type="component" value="Unassembled WGS sequence"/>
</dbReference>